<dbReference type="InterPro" id="IPR012495">
    <property type="entry name" value="TadE-like_dom"/>
</dbReference>
<reference evidence="3" key="1">
    <citation type="submission" date="2021-04" db="EMBL/GenBank/DDBJ databases">
        <title>The complete genome sequence of Caulobacter sp. S6.</title>
        <authorList>
            <person name="Tang Y."/>
            <person name="Ouyang W."/>
            <person name="Liu Q."/>
            <person name="Huang B."/>
            <person name="Guo Z."/>
            <person name="Lei P."/>
        </authorList>
    </citation>
    <scope>NUCLEOTIDE SEQUENCE</scope>
    <source>
        <strain evidence="3">S6</strain>
    </source>
</reference>
<evidence type="ECO:0000256" key="1">
    <source>
        <dbReference type="SAM" id="Phobius"/>
    </source>
</evidence>
<protein>
    <submittedName>
        <fullName evidence="3">Pilus assembly protein</fullName>
    </submittedName>
</protein>
<dbReference type="Pfam" id="PF07811">
    <property type="entry name" value="TadE"/>
    <property type="match status" value="1"/>
</dbReference>
<organism evidence="3 4">
    <name type="scientific">Phenylobacterium montanum</name>
    <dbReference type="NCBI Taxonomy" id="2823693"/>
    <lineage>
        <taxon>Bacteria</taxon>
        <taxon>Pseudomonadati</taxon>
        <taxon>Pseudomonadota</taxon>
        <taxon>Alphaproteobacteria</taxon>
        <taxon>Caulobacterales</taxon>
        <taxon>Caulobacteraceae</taxon>
        <taxon>Phenylobacterium</taxon>
    </lineage>
</organism>
<keyword evidence="1" id="KW-0472">Membrane</keyword>
<keyword evidence="4" id="KW-1185">Reference proteome</keyword>
<name>A0A975FWL8_9CAUL</name>
<evidence type="ECO:0000313" key="3">
    <source>
        <dbReference type="EMBL" id="QUD86750.1"/>
    </source>
</evidence>
<sequence length="175" mass="18881">MRRFSRGERGAAAVEFALIALPFFALLMGIIEVGMIFLISTTLEDATNLAARQIRIGAMQSQATPETASAFQAAICSHLTWLGSSCASNLEVDVRTFSQFQSVTLPNPIASGKLQPQSQLQFRMGGPGEIVLVRAYYPWNLIAPHIDGMTAQTSGGQTLITATATFRNEPYPSTP</sequence>
<dbReference type="AlphaFoldDB" id="A0A975FWL8"/>
<keyword evidence="1" id="KW-1133">Transmembrane helix</keyword>
<feature type="transmembrane region" description="Helical" evidence="1">
    <location>
        <begin position="12"/>
        <end position="39"/>
    </location>
</feature>
<dbReference type="EMBL" id="CP073078">
    <property type="protein sequence ID" value="QUD86750.1"/>
    <property type="molecule type" value="Genomic_DNA"/>
</dbReference>
<dbReference type="RefSeq" id="WP_211936803.1">
    <property type="nucleotide sequence ID" value="NZ_CP073078.1"/>
</dbReference>
<gene>
    <name evidence="3" type="ORF">KCG34_16935</name>
</gene>
<feature type="domain" description="TadE-like" evidence="2">
    <location>
        <begin position="10"/>
        <end position="52"/>
    </location>
</feature>
<dbReference type="Proteomes" id="UP000676409">
    <property type="component" value="Chromosome"/>
</dbReference>
<keyword evidence="1" id="KW-0812">Transmembrane</keyword>
<accession>A0A975FWL8</accession>
<proteinExistence type="predicted"/>
<dbReference type="KEGG" id="caul:KCG34_16935"/>
<evidence type="ECO:0000259" key="2">
    <source>
        <dbReference type="Pfam" id="PF07811"/>
    </source>
</evidence>
<evidence type="ECO:0000313" key="4">
    <source>
        <dbReference type="Proteomes" id="UP000676409"/>
    </source>
</evidence>